<dbReference type="InterPro" id="IPR001680">
    <property type="entry name" value="WD40_rpt"/>
</dbReference>
<evidence type="ECO:0000313" key="5">
    <source>
        <dbReference type="Proteomes" id="UP000530660"/>
    </source>
</evidence>
<dbReference type="Proteomes" id="UP000530660">
    <property type="component" value="Unassembled WGS sequence"/>
</dbReference>
<evidence type="ECO:0000313" key="4">
    <source>
        <dbReference type="EMBL" id="KAF6001922.1"/>
    </source>
</evidence>
<dbReference type="InterPro" id="IPR036322">
    <property type="entry name" value="WD40_repeat_dom_sf"/>
</dbReference>
<reference evidence="4 5" key="1">
    <citation type="journal article" date="2020" name="J. Phycol.">
        <title>Comparative genome analysis reveals Cyanidiococcus gen. nov., a new extremophilic red algal genus sister to Cyanidioschyzon (Cyanidioschyzonaceae, Rhodophyta).</title>
        <authorList>
            <person name="Liu S.-L."/>
            <person name="Chiang Y.-R."/>
            <person name="Yoon H.S."/>
            <person name="Fu H.-Y."/>
        </authorList>
    </citation>
    <scope>NUCLEOTIDE SEQUENCE [LARGE SCALE GENOMIC DNA]</scope>
    <source>
        <strain evidence="4 5">THAL066</strain>
    </source>
</reference>
<keyword evidence="1 3" id="KW-0853">WD repeat</keyword>
<feature type="repeat" description="WD" evidence="3">
    <location>
        <begin position="213"/>
        <end position="245"/>
    </location>
</feature>
<dbReference type="PROSITE" id="PS50294">
    <property type="entry name" value="WD_REPEATS_REGION"/>
    <property type="match status" value="1"/>
</dbReference>
<dbReference type="AlphaFoldDB" id="A0A7J7IFN5"/>
<dbReference type="PANTHER" id="PTHR19857">
    <property type="entry name" value="MITOCHONDRIAL DIVISION PROTEIN 1-RELATED"/>
    <property type="match status" value="1"/>
</dbReference>
<feature type="repeat" description="WD" evidence="3">
    <location>
        <begin position="37"/>
        <end position="75"/>
    </location>
</feature>
<organism evidence="4 5">
    <name type="scientific">Cyanidiococcus yangmingshanensis</name>
    <dbReference type="NCBI Taxonomy" id="2690220"/>
    <lineage>
        <taxon>Eukaryota</taxon>
        <taxon>Rhodophyta</taxon>
        <taxon>Bangiophyceae</taxon>
        <taxon>Cyanidiales</taxon>
        <taxon>Cyanidiaceae</taxon>
        <taxon>Cyanidiococcus</taxon>
    </lineage>
</organism>
<dbReference type="EMBL" id="VWRR01000012">
    <property type="protein sequence ID" value="KAF6001922.1"/>
    <property type="molecule type" value="Genomic_DNA"/>
</dbReference>
<comment type="caution">
    <text evidence="4">The sequence shown here is derived from an EMBL/GenBank/DDBJ whole genome shotgun (WGS) entry which is preliminary data.</text>
</comment>
<evidence type="ECO:0000256" key="2">
    <source>
        <dbReference type="ARBA" id="ARBA00022737"/>
    </source>
</evidence>
<accession>A0A7J7IFN5</accession>
<sequence length="245" mass="26278">MPQLSVCVQVQSSSPVVLQMGRFGFLMPASGDCLGVAYSHQGAVNALDFLDSGSNADAEGVLVSGSADATVRVWKRPAQGILPCLHVIEGVFHQAPIISLESHEDLVLTGDESGHAFLSNWRTGRALRSLGQRHGGAVESVTLGPDLIVTGGTDGFLHVYTPDARHRMSFQHKDVVVSVKKMRSWPQLFVSASVDETVCLWDTRVGSGAVRCFHGHRDAILTMDVGTDIVVSGGDDQTVRLFSVR</sequence>
<protein>
    <submittedName>
        <fullName evidence="4">Uncharacterized protein</fullName>
    </submittedName>
</protein>
<dbReference type="SMART" id="SM00320">
    <property type="entry name" value="WD40"/>
    <property type="match status" value="5"/>
</dbReference>
<dbReference type="Pfam" id="PF00400">
    <property type="entry name" value="WD40"/>
    <property type="match status" value="3"/>
</dbReference>
<evidence type="ECO:0000256" key="1">
    <source>
        <dbReference type="ARBA" id="ARBA00022574"/>
    </source>
</evidence>
<dbReference type="SUPFAM" id="SSF50978">
    <property type="entry name" value="WD40 repeat-like"/>
    <property type="match status" value="1"/>
</dbReference>
<keyword evidence="2" id="KW-0677">Repeat</keyword>
<dbReference type="PANTHER" id="PTHR19857:SF8">
    <property type="entry name" value="ANGIO-ASSOCIATED MIGRATORY CELL PROTEIN"/>
    <property type="match status" value="1"/>
</dbReference>
<evidence type="ECO:0000256" key="3">
    <source>
        <dbReference type="PROSITE-ProRule" id="PRU00221"/>
    </source>
</evidence>
<proteinExistence type="predicted"/>
<dbReference type="PROSITE" id="PS50082">
    <property type="entry name" value="WD_REPEATS_2"/>
    <property type="match status" value="2"/>
</dbReference>
<keyword evidence="5" id="KW-1185">Reference proteome</keyword>
<dbReference type="InterPro" id="IPR015943">
    <property type="entry name" value="WD40/YVTN_repeat-like_dom_sf"/>
</dbReference>
<dbReference type="OrthoDB" id="3360at2759"/>
<dbReference type="Gene3D" id="2.130.10.10">
    <property type="entry name" value="YVTN repeat-like/Quinoprotein amine dehydrogenase"/>
    <property type="match status" value="1"/>
</dbReference>
<dbReference type="InterPro" id="IPR020472">
    <property type="entry name" value="WD40_PAC1"/>
</dbReference>
<name>A0A7J7IFN5_9RHOD</name>
<dbReference type="PRINTS" id="PR00320">
    <property type="entry name" value="GPROTEINBRPT"/>
</dbReference>
<dbReference type="InterPro" id="IPR051179">
    <property type="entry name" value="WD_repeat_multifunction"/>
</dbReference>
<gene>
    <name evidence="4" type="ORF">F1559_001498</name>
</gene>